<accession>A0A4V3UMM3</accession>
<dbReference type="VEuPathDB" id="FungiDB:EYZ11_012769"/>
<evidence type="ECO:0000313" key="2">
    <source>
        <dbReference type="Proteomes" id="UP000308092"/>
    </source>
</evidence>
<protein>
    <submittedName>
        <fullName evidence="1">Uncharacterized protein</fullName>
    </submittedName>
</protein>
<gene>
    <name evidence="1" type="ORF">EYZ11_012769</name>
</gene>
<evidence type="ECO:0000313" key="1">
    <source>
        <dbReference type="EMBL" id="THC87784.1"/>
    </source>
</evidence>
<comment type="caution">
    <text evidence="1">The sequence shown here is derived from an EMBL/GenBank/DDBJ whole genome shotgun (WGS) entry which is preliminary data.</text>
</comment>
<dbReference type="EMBL" id="SOSA01001044">
    <property type="protein sequence ID" value="THC87784.1"/>
    <property type="molecule type" value="Genomic_DNA"/>
</dbReference>
<sequence>MDPPQSRVYGWNQIYGQYRAYASPFYGPRKRPAIEPVANGY</sequence>
<proteinExistence type="predicted"/>
<organism evidence="1 2">
    <name type="scientific">Aspergillus tanneri</name>
    <dbReference type="NCBI Taxonomy" id="1220188"/>
    <lineage>
        <taxon>Eukaryota</taxon>
        <taxon>Fungi</taxon>
        <taxon>Dikarya</taxon>
        <taxon>Ascomycota</taxon>
        <taxon>Pezizomycotina</taxon>
        <taxon>Eurotiomycetes</taxon>
        <taxon>Eurotiomycetidae</taxon>
        <taxon>Eurotiales</taxon>
        <taxon>Aspergillaceae</taxon>
        <taxon>Aspergillus</taxon>
        <taxon>Aspergillus subgen. Circumdati</taxon>
    </lineage>
</organism>
<keyword evidence="2" id="KW-1185">Reference proteome</keyword>
<reference evidence="1 2" key="1">
    <citation type="submission" date="2019-03" db="EMBL/GenBank/DDBJ databases">
        <title>The genome sequence of a newly discovered highly antifungal drug resistant Aspergillus species, Aspergillus tanneri NIH 1004.</title>
        <authorList>
            <person name="Mounaud S."/>
            <person name="Singh I."/>
            <person name="Joardar V."/>
            <person name="Pakala S."/>
            <person name="Pakala S."/>
            <person name="Venepally P."/>
            <person name="Hoover J."/>
            <person name="Nierman W."/>
            <person name="Chung J."/>
            <person name="Losada L."/>
        </authorList>
    </citation>
    <scope>NUCLEOTIDE SEQUENCE [LARGE SCALE GENOMIC DNA]</scope>
    <source>
        <strain evidence="1 2">NIH1004</strain>
    </source>
</reference>
<dbReference type="Proteomes" id="UP000308092">
    <property type="component" value="Unassembled WGS sequence"/>
</dbReference>
<name>A0A4V3UMM3_9EURO</name>
<dbReference type="AlphaFoldDB" id="A0A4V3UMM3"/>